<feature type="region of interest" description="Disordered" evidence="1">
    <location>
        <begin position="164"/>
        <end position="189"/>
    </location>
</feature>
<dbReference type="Gene3D" id="3.40.190.10">
    <property type="entry name" value="Periplasmic binding protein-like II"/>
    <property type="match status" value="2"/>
</dbReference>
<dbReference type="SUPFAM" id="SSF53850">
    <property type="entry name" value="Periplasmic binding protein-like II"/>
    <property type="match status" value="1"/>
</dbReference>
<sequence>MVAEYHFSIGQAARDLVGPDGTPVFTSLQQAIGDRQEILGEPVVIDDLLPAFREYYPCDGDLTSMPSGGATSLLLADKGMLRAAGVPEPPQPWAEVDSVREQTAGCRNAPAYPITWANHGIFQQAPAAQGGLLVDNGYGRSGRHRLPGLGRDARLGGVVAAAARPRPLPVHRQDPRLGRHLPGLRRATS</sequence>
<proteinExistence type="predicted"/>
<organism evidence="2 3">
    <name type="scientific">Sphaerisporangium album</name>
    <dbReference type="NCBI Taxonomy" id="509200"/>
    <lineage>
        <taxon>Bacteria</taxon>
        <taxon>Bacillati</taxon>
        <taxon>Actinomycetota</taxon>
        <taxon>Actinomycetes</taxon>
        <taxon>Streptosporangiales</taxon>
        <taxon>Streptosporangiaceae</taxon>
        <taxon>Sphaerisporangium</taxon>
    </lineage>
</organism>
<accession>A0A367FMR9</accession>
<dbReference type="Proteomes" id="UP000253094">
    <property type="component" value="Unassembled WGS sequence"/>
</dbReference>
<keyword evidence="3" id="KW-1185">Reference proteome</keyword>
<evidence type="ECO:0000313" key="2">
    <source>
        <dbReference type="EMBL" id="RCG31199.1"/>
    </source>
</evidence>
<reference evidence="2 3" key="1">
    <citation type="submission" date="2018-06" db="EMBL/GenBank/DDBJ databases">
        <title>Sphaerisporangium craniellae sp. nov., isolated from a marine sponge in the South China Sea.</title>
        <authorList>
            <person name="Li L."/>
        </authorList>
    </citation>
    <scope>NUCLEOTIDE SEQUENCE [LARGE SCALE GENOMIC DNA]</scope>
    <source>
        <strain evidence="2 3">CCTCC AA 208026</strain>
    </source>
</reference>
<gene>
    <name evidence="2" type="ORF">DQ384_10680</name>
</gene>
<evidence type="ECO:0000256" key="1">
    <source>
        <dbReference type="SAM" id="MobiDB-lite"/>
    </source>
</evidence>
<evidence type="ECO:0000313" key="3">
    <source>
        <dbReference type="Proteomes" id="UP000253094"/>
    </source>
</evidence>
<protein>
    <recommendedName>
        <fullName evidence="4">Extracellular solute-binding protein</fullName>
    </recommendedName>
</protein>
<dbReference type="RefSeq" id="WP_114028578.1">
    <property type="nucleotide sequence ID" value="NZ_QOIL01000005.1"/>
</dbReference>
<evidence type="ECO:0008006" key="4">
    <source>
        <dbReference type="Google" id="ProtNLM"/>
    </source>
</evidence>
<name>A0A367FMR9_9ACTN</name>
<dbReference type="EMBL" id="QOIL01000005">
    <property type="protein sequence ID" value="RCG31199.1"/>
    <property type="molecule type" value="Genomic_DNA"/>
</dbReference>
<comment type="caution">
    <text evidence="2">The sequence shown here is derived from an EMBL/GenBank/DDBJ whole genome shotgun (WGS) entry which is preliminary data.</text>
</comment>
<feature type="compositionally biased region" description="Basic residues" evidence="1">
    <location>
        <begin position="178"/>
        <end position="189"/>
    </location>
</feature>
<dbReference type="AlphaFoldDB" id="A0A367FMR9"/>
<dbReference type="OrthoDB" id="9780991at2"/>